<dbReference type="EMBL" id="JBBNGE010000008">
    <property type="protein sequence ID" value="MEQ2507361.1"/>
    <property type="molecule type" value="Genomic_DNA"/>
</dbReference>
<feature type="chain" id="PRO_5046396116" evidence="1">
    <location>
        <begin position="26"/>
        <end position="247"/>
    </location>
</feature>
<evidence type="ECO:0000256" key="1">
    <source>
        <dbReference type="SAM" id="SignalP"/>
    </source>
</evidence>
<sequence length="247" mass="28047">MKLTVDRQILLIALLCWAFGIKCHAQGAVTSNPLEYAAIQQGEARINGQVKSQTDGMENLAGVQGTMVKEANIMKKWEKQYNAYLTTAQGYAEKIALASTLFQDGMQTLTHLWELDLARRINPEGTFATMSMNNLYMETAAELAKTYRILNKGIKKGGKESMLTGAERTMLLWQLSSELEQLNKKLRSLTLSITIYDFEDVWNRAIAGKIEKTNAMIASDARKRQAKAMKQVARFYRVRQEHKPWFK</sequence>
<comment type="caution">
    <text evidence="2">The sequence shown here is derived from an EMBL/GenBank/DDBJ whole genome shotgun (WGS) entry which is preliminary data.</text>
</comment>
<protein>
    <submittedName>
        <fullName evidence="2">Uncharacterized protein</fullName>
    </submittedName>
</protein>
<dbReference type="RefSeq" id="WP_349225640.1">
    <property type="nucleotide sequence ID" value="NZ_JBBNFG020000004.1"/>
</dbReference>
<evidence type="ECO:0000313" key="3">
    <source>
        <dbReference type="Proteomes" id="UP001465717"/>
    </source>
</evidence>
<accession>A0ABV1FW47</accession>
<evidence type="ECO:0000313" key="2">
    <source>
        <dbReference type="EMBL" id="MEQ2507361.1"/>
    </source>
</evidence>
<gene>
    <name evidence="2" type="ORF">AAAT87_03575</name>
</gene>
<name>A0ABV1FW47_9BACT</name>
<feature type="signal peptide" evidence="1">
    <location>
        <begin position="1"/>
        <end position="25"/>
    </location>
</feature>
<dbReference type="Proteomes" id="UP001465717">
    <property type="component" value="Unassembled WGS sequence"/>
</dbReference>
<proteinExistence type="predicted"/>
<organism evidence="2 3">
    <name type="scientific">Segatella sinensis</name>
    <dbReference type="NCBI Taxonomy" id="3085167"/>
    <lineage>
        <taxon>Bacteria</taxon>
        <taxon>Pseudomonadati</taxon>
        <taxon>Bacteroidota</taxon>
        <taxon>Bacteroidia</taxon>
        <taxon>Bacteroidales</taxon>
        <taxon>Prevotellaceae</taxon>
        <taxon>Segatella</taxon>
    </lineage>
</organism>
<keyword evidence="1" id="KW-0732">Signal</keyword>
<keyword evidence="3" id="KW-1185">Reference proteome</keyword>
<reference evidence="2 3" key="1">
    <citation type="submission" date="2024-04" db="EMBL/GenBank/DDBJ databases">
        <title>Human intestinal bacterial collection.</title>
        <authorList>
            <person name="Pauvert C."/>
            <person name="Hitch T.C.A."/>
            <person name="Clavel T."/>
        </authorList>
    </citation>
    <scope>NUCLEOTIDE SEQUENCE [LARGE SCALE GENOMIC DNA]</scope>
    <source>
        <strain evidence="2 3">CLA-AA-H174</strain>
    </source>
</reference>